<organism evidence="4 5">
    <name type="scientific">Frankia torreyi</name>
    <dbReference type="NCBI Taxonomy" id="1856"/>
    <lineage>
        <taxon>Bacteria</taxon>
        <taxon>Bacillati</taxon>
        <taxon>Actinomycetota</taxon>
        <taxon>Actinomycetes</taxon>
        <taxon>Frankiales</taxon>
        <taxon>Frankiaceae</taxon>
        <taxon>Frankia</taxon>
    </lineage>
</organism>
<dbReference type="CDD" id="cd00085">
    <property type="entry name" value="HNHc"/>
    <property type="match status" value="1"/>
</dbReference>
<feature type="domain" description="HNH nuclease" evidence="3">
    <location>
        <begin position="388"/>
        <end position="440"/>
    </location>
</feature>
<dbReference type="EMBL" id="JYFN01000031">
    <property type="protein sequence ID" value="KJE21800.1"/>
    <property type="molecule type" value="Genomic_DNA"/>
</dbReference>
<evidence type="ECO:0000256" key="1">
    <source>
        <dbReference type="ARBA" id="ARBA00023450"/>
    </source>
</evidence>
<dbReference type="Pfam" id="PF02720">
    <property type="entry name" value="DUF222"/>
    <property type="match status" value="1"/>
</dbReference>
<accession>A0A0D8BCL8</accession>
<dbReference type="InterPro" id="IPR003870">
    <property type="entry name" value="DUF222"/>
</dbReference>
<name>A0A0D8BCL8_9ACTN</name>
<feature type="region of interest" description="Disordered" evidence="2">
    <location>
        <begin position="177"/>
        <end position="244"/>
    </location>
</feature>
<evidence type="ECO:0000259" key="3">
    <source>
        <dbReference type="SMART" id="SM00507"/>
    </source>
</evidence>
<feature type="compositionally biased region" description="Gly residues" evidence="2">
    <location>
        <begin position="206"/>
        <end position="221"/>
    </location>
</feature>
<dbReference type="RefSeq" id="WP_044886426.1">
    <property type="nucleotide sequence ID" value="NZ_JYFN01000031.1"/>
</dbReference>
<reference evidence="5" key="1">
    <citation type="submission" date="2015-02" db="EMBL/GenBank/DDBJ databases">
        <title>Draft Genome of Frankia sp. CpI1-S.</title>
        <authorList>
            <person name="Oshone R.T."/>
            <person name="Ngom M."/>
            <person name="Ghodhbane-Gtari F."/>
            <person name="Gtari M."/>
            <person name="Morris K."/>
            <person name="Thomas K."/>
            <person name="Sen A."/>
            <person name="Tisa L.S."/>
        </authorList>
    </citation>
    <scope>NUCLEOTIDE SEQUENCE [LARGE SCALE GENOMIC DNA]</scope>
    <source>
        <strain evidence="5">CpI1-S</strain>
    </source>
</reference>
<dbReference type="OrthoDB" id="3207853at2"/>
<gene>
    <name evidence="4" type="ORF">FF36_03853</name>
</gene>
<evidence type="ECO:0000256" key="2">
    <source>
        <dbReference type="SAM" id="MobiDB-lite"/>
    </source>
</evidence>
<keyword evidence="5" id="KW-1185">Reference proteome</keyword>
<evidence type="ECO:0000313" key="4">
    <source>
        <dbReference type="EMBL" id="KJE21800.1"/>
    </source>
</evidence>
<dbReference type="AlphaFoldDB" id="A0A0D8BCL8"/>
<dbReference type="GO" id="GO:0004519">
    <property type="term" value="F:endonuclease activity"/>
    <property type="evidence" value="ECO:0007669"/>
    <property type="project" value="InterPro"/>
</dbReference>
<protein>
    <recommendedName>
        <fullName evidence="3">HNH nuclease domain-containing protein</fullName>
    </recommendedName>
</protein>
<reference evidence="4 5" key="2">
    <citation type="journal article" date="2016" name="Genome Announc.">
        <title>Permanent Draft Genome Sequences for Two Variants of Frankia sp. Strain CpI1, the First Frankia Strain Isolated from Root Nodules of Comptonia peregrina.</title>
        <authorList>
            <person name="Oshone R."/>
            <person name="Hurst S.G.IV."/>
            <person name="Abebe-Akele F."/>
            <person name="Simpson S."/>
            <person name="Morris K."/>
            <person name="Thomas W.K."/>
            <person name="Tisa L.S."/>
        </authorList>
    </citation>
    <scope>NUCLEOTIDE SEQUENCE [LARGE SCALE GENOMIC DNA]</scope>
    <source>
        <strain evidence="5">CpI1-S</strain>
    </source>
</reference>
<dbReference type="Proteomes" id="UP000032545">
    <property type="component" value="Unassembled WGS sequence"/>
</dbReference>
<dbReference type="PATRIC" id="fig|1502723.3.peg.3527"/>
<comment type="caution">
    <text evidence="4">The sequence shown here is derived from an EMBL/GenBank/DDBJ whole genome shotgun (WGS) entry which is preliminary data.</text>
</comment>
<dbReference type="InterPro" id="IPR003615">
    <property type="entry name" value="HNH_nuc"/>
</dbReference>
<evidence type="ECO:0000313" key="5">
    <source>
        <dbReference type="Proteomes" id="UP000032545"/>
    </source>
</evidence>
<sequence>MVSNPESPSRFHVLVDALAVTSTQIDAMVDGPVWSLSDAGLLEFLQDCSAVLTRLAAFRLQIVAEVHGRGLARRVGASGTVALLRERLRVRAADANRLVDVAVAVDGPLAATGKRLAAGEISVEQAQVIVAGMRSLPATATVDVRRRAEAFLLRQADEFDPTALARLARHLRETLAWADASPGGDPPDPAPDSGSEGGDSARGEPGDGGAGSDGGGDGQPGGPDDAEAAGGGAEVAGGEDPAGRRKLWISELPDGMTRISGELDPEAAALLRTALDPLAAPRPAVDGALDPRSPARRRADALVDLLTRTLDAAVLPVGGGVRPHLAVTVPWLTLLGRSGVPATTVWGQPLPRAVLRRLACDASVSRIILDPAGVPLDVGRSQRTVTADIRRALVARDNGCAFPHCDRPAGWTEAHHIRHWIDGGHTSLDNCVLLCGHHHRVIHHQGWTVRLGPDRRPEFLPPAWIDASRSPRRNPYARHPHDLLYGIAAG</sequence>
<dbReference type="GO" id="GO:0008270">
    <property type="term" value="F:zinc ion binding"/>
    <property type="evidence" value="ECO:0007669"/>
    <property type="project" value="InterPro"/>
</dbReference>
<dbReference type="Pfam" id="PF01844">
    <property type="entry name" value="HNH"/>
    <property type="match status" value="1"/>
</dbReference>
<dbReference type="InterPro" id="IPR002711">
    <property type="entry name" value="HNH"/>
</dbReference>
<dbReference type="SMART" id="SM00507">
    <property type="entry name" value="HNHc"/>
    <property type="match status" value="1"/>
</dbReference>
<dbReference type="GO" id="GO:0003676">
    <property type="term" value="F:nucleic acid binding"/>
    <property type="evidence" value="ECO:0007669"/>
    <property type="project" value="InterPro"/>
</dbReference>
<proteinExistence type="inferred from homology"/>
<comment type="similarity">
    <text evidence="1">Belongs to the Rv1128c/1148c/1588c/1702c/1945/3466 family.</text>
</comment>